<evidence type="ECO:0000313" key="2">
    <source>
        <dbReference type="Proteomes" id="UP000050790"/>
    </source>
</evidence>
<proteinExistence type="predicted"/>
<dbReference type="AlphaFoldDB" id="A0AA85AG38"/>
<reference evidence="3" key="1">
    <citation type="submission" date="2023-11" db="UniProtKB">
        <authorList>
            <consortium name="WormBaseParasite"/>
        </authorList>
    </citation>
    <scope>IDENTIFICATION</scope>
</reference>
<dbReference type="WBParaSite" id="SMRG1_81910.1">
    <property type="protein sequence ID" value="SMRG1_81910.1"/>
    <property type="gene ID" value="SMRG1_81910"/>
</dbReference>
<evidence type="ECO:0000256" key="1">
    <source>
        <dbReference type="SAM" id="Phobius"/>
    </source>
</evidence>
<organism evidence="2 3">
    <name type="scientific">Schistosoma margrebowiei</name>
    <dbReference type="NCBI Taxonomy" id="48269"/>
    <lineage>
        <taxon>Eukaryota</taxon>
        <taxon>Metazoa</taxon>
        <taxon>Spiralia</taxon>
        <taxon>Lophotrochozoa</taxon>
        <taxon>Platyhelminthes</taxon>
        <taxon>Trematoda</taxon>
        <taxon>Digenea</taxon>
        <taxon>Strigeidida</taxon>
        <taxon>Schistosomatoidea</taxon>
        <taxon>Schistosomatidae</taxon>
        <taxon>Schistosoma</taxon>
    </lineage>
</organism>
<accession>A0AA85AG38</accession>
<keyword evidence="1" id="KW-1133">Transmembrane helix</keyword>
<sequence>MRGNYIILYIYMILFILFNEINASGRTPKFVNVDEDGNLRGETTDVTKIFDEKKTLGSAFVTLFYQLWYLLKQGLGLP</sequence>
<keyword evidence="1" id="KW-0812">Transmembrane</keyword>
<evidence type="ECO:0000313" key="3">
    <source>
        <dbReference type="WBParaSite" id="SMRG1_81910.1"/>
    </source>
</evidence>
<keyword evidence="1" id="KW-0472">Membrane</keyword>
<feature type="transmembrane region" description="Helical" evidence="1">
    <location>
        <begin position="6"/>
        <end position="23"/>
    </location>
</feature>
<dbReference type="Proteomes" id="UP000050790">
    <property type="component" value="Unassembled WGS sequence"/>
</dbReference>
<name>A0AA85AG38_9TREM</name>
<protein>
    <submittedName>
        <fullName evidence="3">Uncharacterized protein</fullName>
    </submittedName>
</protein>